<reference evidence="4" key="1">
    <citation type="submission" date="2022-12" db="EMBL/GenBank/DDBJ databases">
        <title>Genome assemblies of Blomia tropicalis.</title>
        <authorList>
            <person name="Cui Y."/>
        </authorList>
    </citation>
    <scope>NUCLEOTIDE SEQUENCE</scope>
    <source>
        <tissue evidence="4">Adult mites</tissue>
    </source>
</reference>
<name>A0A9Q0RK71_BLOTA</name>
<dbReference type="Proteomes" id="UP001142055">
    <property type="component" value="Chromosome 2"/>
</dbReference>
<dbReference type="AlphaFoldDB" id="A0A9Q0RK71"/>
<dbReference type="GO" id="GO:0000977">
    <property type="term" value="F:RNA polymerase II transcription regulatory region sequence-specific DNA binding"/>
    <property type="evidence" value="ECO:0007669"/>
    <property type="project" value="TreeGrafter"/>
</dbReference>
<dbReference type="InterPro" id="IPR013087">
    <property type="entry name" value="Znf_C2H2_type"/>
</dbReference>
<gene>
    <name evidence="4" type="ORF">RDWZM_004655</name>
</gene>
<dbReference type="InterPro" id="IPR040373">
    <property type="entry name" value="CASZ1"/>
</dbReference>
<dbReference type="SMART" id="SM00355">
    <property type="entry name" value="ZnF_C2H2"/>
    <property type="match status" value="3"/>
</dbReference>
<dbReference type="GO" id="GO:0045944">
    <property type="term" value="P:positive regulation of transcription by RNA polymerase II"/>
    <property type="evidence" value="ECO:0007669"/>
    <property type="project" value="TreeGrafter"/>
</dbReference>
<dbReference type="GO" id="GO:0000981">
    <property type="term" value="F:DNA-binding transcription factor activity, RNA polymerase II-specific"/>
    <property type="evidence" value="ECO:0007669"/>
    <property type="project" value="TreeGrafter"/>
</dbReference>
<protein>
    <recommendedName>
        <fullName evidence="3">C2H2-type domain-containing protein</fullName>
    </recommendedName>
</protein>
<evidence type="ECO:0000313" key="4">
    <source>
        <dbReference type="EMBL" id="KAJ6218843.1"/>
    </source>
</evidence>
<feature type="region of interest" description="Disordered" evidence="2">
    <location>
        <begin position="341"/>
        <end position="376"/>
    </location>
</feature>
<feature type="compositionally biased region" description="Basic and acidic residues" evidence="2">
    <location>
        <begin position="341"/>
        <end position="352"/>
    </location>
</feature>
<keyword evidence="1" id="KW-0862">Zinc</keyword>
<sequence>MLHRYSAISANFGCPFTVSIQDKTLTRLEHYKFHEEQYCQFIQSADCVHRNSAVNTHQPTNEPLTIQQLLSLKPNQLTNQTLVGGQHSKTTMNEITKRSSPTLQVFPTGTTLTSVDGLPVLKRKRGRPPKNCSNDILNLNSRITSSPSSSSSLTNANNSSITKNSNNNNNNNNHHQQQQQQSTFAPMLGPMSSFDLATAFNLPLKHANVISNISPKSNEDTSKTIPIPLIMPYLRSSIHNGFYVFDDETPCPDMACVFFGQKHFHCSKPRCYYVTNRDEVLLLHTRDFHDNIDIMEGFVYFDENIDCKLATCPSNKVHKHFHCTRVGCNFTFVHYSLMSPHEDKHRDNDEQSHLNNENHFGEQQRRKYSTSTDNDNESVLMSTNMDGGVGGSIGSMFGLNSTQDRYIGRSRKSCDTTEDHGMGENFDQNSLKNNLSMLHSLQNLFHGQARLNALNAFTSNSGNSTLPSSSLNENLNQESAKHYLYSETNPCNSPFCKLKRRNHFHCNICNQNNNDQSTNGSIKRRSSFSSDGSYNEYHNKKSKMDNDDSSNNGDQMSSTTQSNTTINRMMATTEESSSPNGSYLRFRFNEDCGFHTCVYREHQTHFHCMRKDCGYSFCDKTRFVQHTARHERLDSLMGGDFQQFRSSVSCMQSECPFGSTVGGNLINNNCGGGVGGGNNMKTSQ</sequence>
<feature type="region of interest" description="Disordered" evidence="2">
    <location>
        <begin position="515"/>
        <end position="563"/>
    </location>
</feature>
<dbReference type="GO" id="GO:0008270">
    <property type="term" value="F:zinc ion binding"/>
    <property type="evidence" value="ECO:0007669"/>
    <property type="project" value="UniProtKB-KW"/>
</dbReference>
<comment type="caution">
    <text evidence="4">The sequence shown here is derived from an EMBL/GenBank/DDBJ whole genome shotgun (WGS) entry which is preliminary data.</text>
</comment>
<keyword evidence="5" id="KW-1185">Reference proteome</keyword>
<dbReference type="PANTHER" id="PTHR12451:SF0">
    <property type="entry name" value="ZINC FINGER PROTEIN CASTOR HOMOLOG 1"/>
    <property type="match status" value="1"/>
</dbReference>
<dbReference type="PROSITE" id="PS00028">
    <property type="entry name" value="ZINC_FINGER_C2H2_1"/>
    <property type="match status" value="2"/>
</dbReference>
<feature type="compositionally biased region" description="Basic and acidic residues" evidence="2">
    <location>
        <begin position="537"/>
        <end position="546"/>
    </location>
</feature>
<dbReference type="PROSITE" id="PS50157">
    <property type="entry name" value="ZINC_FINGER_C2H2_2"/>
    <property type="match status" value="1"/>
</dbReference>
<organism evidence="4 5">
    <name type="scientific">Blomia tropicalis</name>
    <name type="common">Mite</name>
    <dbReference type="NCBI Taxonomy" id="40697"/>
    <lineage>
        <taxon>Eukaryota</taxon>
        <taxon>Metazoa</taxon>
        <taxon>Ecdysozoa</taxon>
        <taxon>Arthropoda</taxon>
        <taxon>Chelicerata</taxon>
        <taxon>Arachnida</taxon>
        <taxon>Acari</taxon>
        <taxon>Acariformes</taxon>
        <taxon>Sarcoptiformes</taxon>
        <taxon>Astigmata</taxon>
        <taxon>Glycyphagoidea</taxon>
        <taxon>Echimyopodidae</taxon>
        <taxon>Blomia</taxon>
    </lineage>
</organism>
<dbReference type="GO" id="GO:0005634">
    <property type="term" value="C:nucleus"/>
    <property type="evidence" value="ECO:0007669"/>
    <property type="project" value="TreeGrafter"/>
</dbReference>
<evidence type="ECO:0000313" key="5">
    <source>
        <dbReference type="Proteomes" id="UP001142055"/>
    </source>
</evidence>
<feature type="domain" description="C2H2-type" evidence="3">
    <location>
        <begin position="606"/>
        <end position="635"/>
    </location>
</feature>
<proteinExistence type="predicted"/>
<dbReference type="PANTHER" id="PTHR12451">
    <property type="entry name" value="TRANSCRIPTION FACTOR CASTOR PROTEIN MING -RELATED"/>
    <property type="match status" value="1"/>
</dbReference>
<evidence type="ECO:0000259" key="3">
    <source>
        <dbReference type="PROSITE" id="PS50157"/>
    </source>
</evidence>
<keyword evidence="1" id="KW-0863">Zinc-finger</keyword>
<feature type="region of interest" description="Disordered" evidence="2">
    <location>
        <begin position="120"/>
        <end position="182"/>
    </location>
</feature>
<feature type="compositionally biased region" description="Polar residues" evidence="2">
    <location>
        <begin position="515"/>
        <end position="533"/>
    </location>
</feature>
<evidence type="ECO:0000256" key="2">
    <source>
        <dbReference type="SAM" id="MobiDB-lite"/>
    </source>
</evidence>
<feature type="compositionally biased region" description="Polar residues" evidence="2">
    <location>
        <begin position="549"/>
        <end position="563"/>
    </location>
</feature>
<dbReference type="EMBL" id="JAPWDV010000002">
    <property type="protein sequence ID" value="KAJ6218843.1"/>
    <property type="molecule type" value="Genomic_DNA"/>
</dbReference>
<keyword evidence="1" id="KW-0479">Metal-binding</keyword>
<accession>A0A9Q0RK71</accession>
<dbReference type="GO" id="GO:0045664">
    <property type="term" value="P:regulation of neuron differentiation"/>
    <property type="evidence" value="ECO:0007669"/>
    <property type="project" value="TreeGrafter"/>
</dbReference>
<feature type="compositionally biased region" description="Low complexity" evidence="2">
    <location>
        <begin position="138"/>
        <end position="182"/>
    </location>
</feature>
<evidence type="ECO:0000256" key="1">
    <source>
        <dbReference type="PROSITE-ProRule" id="PRU00042"/>
    </source>
</evidence>